<evidence type="ECO:0000256" key="1">
    <source>
        <dbReference type="ARBA" id="ARBA00023125"/>
    </source>
</evidence>
<dbReference type="Proteomes" id="UP000295681">
    <property type="component" value="Unassembled WGS sequence"/>
</dbReference>
<dbReference type="CDD" id="cd00093">
    <property type="entry name" value="HTH_XRE"/>
    <property type="match status" value="1"/>
</dbReference>
<dbReference type="SMART" id="SM00530">
    <property type="entry name" value="HTH_XRE"/>
    <property type="match status" value="1"/>
</dbReference>
<dbReference type="RefSeq" id="WP_133264282.1">
    <property type="nucleotide sequence ID" value="NZ_JAGYGP010000002.1"/>
</dbReference>
<name>A0A4R5N9U8_9LACO</name>
<sequence>MGVHLGENLRYLRKKEKLSQEKLGEIFHVGQQAIANWETGRRTPDVFTIFHIATHFEINPTLLVHTQLKLK</sequence>
<dbReference type="InterPro" id="IPR010982">
    <property type="entry name" value="Lambda_DNA-bd_dom_sf"/>
</dbReference>
<dbReference type="InterPro" id="IPR001387">
    <property type="entry name" value="Cro/C1-type_HTH"/>
</dbReference>
<dbReference type="AlphaFoldDB" id="A0A4R5N9U8"/>
<comment type="caution">
    <text evidence="3">The sequence shown here is derived from an EMBL/GenBank/DDBJ whole genome shotgun (WGS) entry which is preliminary data.</text>
</comment>
<dbReference type="PANTHER" id="PTHR46558">
    <property type="entry name" value="TRACRIPTIONAL REGULATORY PROTEIN-RELATED-RELATED"/>
    <property type="match status" value="1"/>
</dbReference>
<keyword evidence="4" id="KW-1185">Reference proteome</keyword>
<feature type="domain" description="HTH cro/C1-type" evidence="2">
    <location>
        <begin position="9"/>
        <end position="63"/>
    </location>
</feature>
<protein>
    <recommendedName>
        <fullName evidence="2">HTH cro/C1-type domain-containing protein</fullName>
    </recommendedName>
</protein>
<accession>A0A4R5N9U8</accession>
<dbReference type="Gene3D" id="1.10.260.40">
    <property type="entry name" value="lambda repressor-like DNA-binding domains"/>
    <property type="match status" value="1"/>
</dbReference>
<reference evidence="3 4" key="1">
    <citation type="journal article" date="2019" name="Appl. Microbiol. Biotechnol.">
        <title>Uncovering carbohydrate metabolism through a genotype-phenotype association study of 56 lactic acid bacteria genomes.</title>
        <authorList>
            <person name="Buron-Moles G."/>
            <person name="Chailyan A."/>
            <person name="Dolejs I."/>
            <person name="Forster J."/>
            <person name="Miks M.H."/>
        </authorList>
    </citation>
    <scope>NUCLEOTIDE SEQUENCE [LARGE SCALE GENOMIC DNA]</scope>
    <source>
        <strain evidence="3 4">ATCC 700006</strain>
    </source>
</reference>
<dbReference type="EMBL" id="PUFI01000009">
    <property type="protein sequence ID" value="TDG68818.1"/>
    <property type="molecule type" value="Genomic_DNA"/>
</dbReference>
<keyword evidence="1" id="KW-0238">DNA-binding</keyword>
<gene>
    <name evidence="3" type="ORF">C5L23_000737</name>
</gene>
<proteinExistence type="predicted"/>
<evidence type="ECO:0000313" key="4">
    <source>
        <dbReference type="Proteomes" id="UP000295681"/>
    </source>
</evidence>
<organism evidence="3 4">
    <name type="scientific">Leuconostoc fallax</name>
    <dbReference type="NCBI Taxonomy" id="1251"/>
    <lineage>
        <taxon>Bacteria</taxon>
        <taxon>Bacillati</taxon>
        <taxon>Bacillota</taxon>
        <taxon>Bacilli</taxon>
        <taxon>Lactobacillales</taxon>
        <taxon>Lactobacillaceae</taxon>
        <taxon>Leuconostoc</taxon>
    </lineage>
</organism>
<evidence type="ECO:0000313" key="3">
    <source>
        <dbReference type="EMBL" id="TDG68818.1"/>
    </source>
</evidence>
<dbReference type="PROSITE" id="PS50943">
    <property type="entry name" value="HTH_CROC1"/>
    <property type="match status" value="1"/>
</dbReference>
<evidence type="ECO:0000259" key="2">
    <source>
        <dbReference type="PROSITE" id="PS50943"/>
    </source>
</evidence>
<dbReference type="GO" id="GO:0003677">
    <property type="term" value="F:DNA binding"/>
    <property type="evidence" value="ECO:0007669"/>
    <property type="project" value="UniProtKB-KW"/>
</dbReference>
<dbReference type="SUPFAM" id="SSF47413">
    <property type="entry name" value="lambda repressor-like DNA-binding domains"/>
    <property type="match status" value="1"/>
</dbReference>
<dbReference type="PANTHER" id="PTHR46558:SF11">
    <property type="entry name" value="HTH-TYPE TRANSCRIPTIONAL REGULATOR XRE"/>
    <property type="match status" value="1"/>
</dbReference>
<dbReference type="Pfam" id="PF01381">
    <property type="entry name" value="HTH_3"/>
    <property type="match status" value="1"/>
</dbReference>